<organism evidence="2 3">
    <name type="scientific">Cognatiyoonia koreensis</name>
    <dbReference type="NCBI Taxonomy" id="364200"/>
    <lineage>
        <taxon>Bacteria</taxon>
        <taxon>Pseudomonadati</taxon>
        <taxon>Pseudomonadota</taxon>
        <taxon>Alphaproteobacteria</taxon>
        <taxon>Rhodobacterales</taxon>
        <taxon>Paracoccaceae</taxon>
        <taxon>Cognatiyoonia</taxon>
    </lineage>
</organism>
<dbReference type="AlphaFoldDB" id="A0A1I0PBQ3"/>
<reference evidence="2 3" key="1">
    <citation type="submission" date="2016-10" db="EMBL/GenBank/DDBJ databases">
        <authorList>
            <person name="de Groot N.N."/>
        </authorList>
    </citation>
    <scope>NUCLEOTIDE SEQUENCE [LARGE SCALE GENOMIC DNA]</scope>
    <source>
        <strain evidence="2 3">DSM 17925</strain>
    </source>
</reference>
<dbReference type="Gene3D" id="1.10.10.10">
    <property type="entry name" value="Winged helix-like DNA-binding domain superfamily/Winged helix DNA-binding domain"/>
    <property type="match status" value="1"/>
</dbReference>
<sequence>MLQDTFDPVPGVVHDLQPGLRRVLAPNPSPMTFTGTNTYIVGEESLAIIDPGPDDMQHLFALLAAVRDRPVTHIFVTHSHIDHSPLAVAVAEETGATIIGFGDRYAGQSKVMRQLSDAGLAGGGEGVDPHFRPDVTLTDGEAIAGQDWAIRAIHTPGHMGNHLCLAWRDALFTGDLVMDWASSLVSPPDGDLTDFLDSCRRLQGVDASVFYPGHGAPVTDPQARLKWLIEHREMRTQQILNSLSAGPASVTALTLQIYDDTPETLLPAASRNVFAHLVHLHENEAVVAHPTLSPNAQFTLTQVR</sequence>
<dbReference type="InterPro" id="IPR041516">
    <property type="entry name" value="LACTB2_WH"/>
</dbReference>
<dbReference type="Proteomes" id="UP000199167">
    <property type="component" value="Unassembled WGS sequence"/>
</dbReference>
<dbReference type="STRING" id="364200.SAMN04488515_1127"/>
<dbReference type="Gene3D" id="3.60.15.10">
    <property type="entry name" value="Ribonuclease Z/Hydroxyacylglutathione hydrolase-like"/>
    <property type="match status" value="1"/>
</dbReference>
<keyword evidence="3" id="KW-1185">Reference proteome</keyword>
<name>A0A1I0PBQ3_9RHOB</name>
<dbReference type="InterPro" id="IPR050662">
    <property type="entry name" value="Sec-metab_biosynth-thioest"/>
</dbReference>
<dbReference type="CDD" id="cd16278">
    <property type="entry name" value="metallo-hydrolase-like_MBL-fold"/>
    <property type="match status" value="1"/>
</dbReference>
<dbReference type="InterPro" id="IPR001279">
    <property type="entry name" value="Metallo-B-lactamas"/>
</dbReference>
<feature type="domain" description="Metallo-beta-lactamase" evidence="1">
    <location>
        <begin position="35"/>
        <end position="214"/>
    </location>
</feature>
<dbReference type="InterPro" id="IPR036388">
    <property type="entry name" value="WH-like_DNA-bd_sf"/>
</dbReference>
<dbReference type="EMBL" id="FOIZ01000001">
    <property type="protein sequence ID" value="SEW11570.1"/>
    <property type="molecule type" value="Genomic_DNA"/>
</dbReference>
<gene>
    <name evidence="2" type="ORF">SAMN04488515_1127</name>
</gene>
<dbReference type="Pfam" id="PF00753">
    <property type="entry name" value="Lactamase_B"/>
    <property type="match status" value="1"/>
</dbReference>
<dbReference type="PANTHER" id="PTHR23131:SF0">
    <property type="entry name" value="ENDORIBONUCLEASE LACTB2"/>
    <property type="match status" value="1"/>
</dbReference>
<accession>A0A1I0PBQ3</accession>
<dbReference type="RefSeq" id="WP_089991293.1">
    <property type="nucleotide sequence ID" value="NZ_FOIZ01000001.1"/>
</dbReference>
<dbReference type="PANTHER" id="PTHR23131">
    <property type="entry name" value="ENDORIBONUCLEASE LACTB2"/>
    <property type="match status" value="1"/>
</dbReference>
<protein>
    <submittedName>
        <fullName evidence="2">Glyoxylase, beta-lactamase superfamily II</fullName>
    </submittedName>
</protein>
<dbReference type="Pfam" id="PF17778">
    <property type="entry name" value="WHD_BLACT"/>
    <property type="match status" value="1"/>
</dbReference>
<proteinExistence type="predicted"/>
<dbReference type="SMART" id="SM00849">
    <property type="entry name" value="Lactamase_B"/>
    <property type="match status" value="1"/>
</dbReference>
<evidence type="ECO:0000313" key="3">
    <source>
        <dbReference type="Proteomes" id="UP000199167"/>
    </source>
</evidence>
<evidence type="ECO:0000313" key="2">
    <source>
        <dbReference type="EMBL" id="SEW11570.1"/>
    </source>
</evidence>
<evidence type="ECO:0000259" key="1">
    <source>
        <dbReference type="SMART" id="SM00849"/>
    </source>
</evidence>
<dbReference type="InterPro" id="IPR036866">
    <property type="entry name" value="RibonucZ/Hydroxyglut_hydro"/>
</dbReference>
<dbReference type="SUPFAM" id="SSF56281">
    <property type="entry name" value="Metallo-hydrolase/oxidoreductase"/>
    <property type="match status" value="1"/>
</dbReference>
<dbReference type="OrthoDB" id="9788263at2"/>